<dbReference type="Pfam" id="PF16220">
    <property type="entry name" value="DUF4880"/>
    <property type="match status" value="1"/>
</dbReference>
<dbReference type="RefSeq" id="WP_163680478.1">
    <property type="nucleotide sequence ID" value="NZ_JAAIYP010000039.1"/>
</dbReference>
<feature type="domain" description="FecR protein" evidence="2">
    <location>
        <begin position="107"/>
        <end position="198"/>
    </location>
</feature>
<dbReference type="AlphaFoldDB" id="A0A7C9QUP5"/>
<dbReference type="Pfam" id="PF04773">
    <property type="entry name" value="FecR"/>
    <property type="match status" value="1"/>
</dbReference>
<evidence type="ECO:0000313" key="4">
    <source>
        <dbReference type="EMBL" id="NFV81058.1"/>
    </source>
</evidence>
<keyword evidence="1" id="KW-1133">Transmembrane helix</keyword>
<keyword evidence="1" id="KW-0472">Membrane</keyword>
<name>A0A7C9QUP5_9PROT</name>
<dbReference type="InterPro" id="IPR012373">
    <property type="entry name" value="Ferrdict_sens_TM"/>
</dbReference>
<dbReference type="InterPro" id="IPR006860">
    <property type="entry name" value="FecR"/>
</dbReference>
<reference evidence="4 5" key="1">
    <citation type="submission" date="2020-02" db="EMBL/GenBank/DDBJ databases">
        <authorList>
            <person name="Dziuba M."/>
            <person name="Kuznetsov B."/>
            <person name="Mardanov A."/>
            <person name="Ravin N."/>
            <person name="Grouzdev D."/>
        </authorList>
    </citation>
    <scope>NUCLEOTIDE SEQUENCE [LARGE SCALE GENOMIC DNA]</scope>
    <source>
        <strain evidence="4 5">SpK</strain>
    </source>
</reference>
<organism evidence="4 5">
    <name type="scientific">Magnetospirillum aberrantis SpK</name>
    <dbReference type="NCBI Taxonomy" id="908842"/>
    <lineage>
        <taxon>Bacteria</taxon>
        <taxon>Pseudomonadati</taxon>
        <taxon>Pseudomonadota</taxon>
        <taxon>Alphaproteobacteria</taxon>
        <taxon>Rhodospirillales</taxon>
        <taxon>Rhodospirillaceae</taxon>
        <taxon>Magnetospirillum</taxon>
    </lineage>
</organism>
<dbReference type="EMBL" id="JAAIYP010000039">
    <property type="protein sequence ID" value="NFV81058.1"/>
    <property type="molecule type" value="Genomic_DNA"/>
</dbReference>
<gene>
    <name evidence="4" type="ORF">G4223_13145</name>
</gene>
<proteinExistence type="predicted"/>
<accession>A0A7C9QUP5</accession>
<feature type="transmembrane region" description="Helical" evidence="1">
    <location>
        <begin position="79"/>
        <end position="100"/>
    </location>
</feature>
<keyword evidence="1" id="KW-0812">Transmembrane</keyword>
<evidence type="ECO:0000259" key="3">
    <source>
        <dbReference type="Pfam" id="PF16220"/>
    </source>
</evidence>
<dbReference type="InterPro" id="IPR032623">
    <property type="entry name" value="FecR_N"/>
</dbReference>
<keyword evidence="5" id="KW-1185">Reference proteome</keyword>
<protein>
    <submittedName>
        <fullName evidence="4">DUF4880 domain-containing protein</fullName>
    </submittedName>
</protein>
<evidence type="ECO:0000313" key="5">
    <source>
        <dbReference type="Proteomes" id="UP000480684"/>
    </source>
</evidence>
<feature type="domain" description="FecR N-terminal" evidence="3">
    <location>
        <begin position="13"/>
        <end position="54"/>
    </location>
</feature>
<dbReference type="PANTHER" id="PTHR30273">
    <property type="entry name" value="PERIPLASMIC SIGNAL SENSOR AND SIGMA FACTOR ACTIVATOR FECR-RELATED"/>
    <property type="match status" value="1"/>
</dbReference>
<evidence type="ECO:0000256" key="1">
    <source>
        <dbReference type="SAM" id="Phobius"/>
    </source>
</evidence>
<evidence type="ECO:0000259" key="2">
    <source>
        <dbReference type="Pfam" id="PF04773"/>
    </source>
</evidence>
<comment type="caution">
    <text evidence="4">The sequence shown here is derived from an EMBL/GenBank/DDBJ whole genome shotgun (WGS) entry which is preliminary data.</text>
</comment>
<sequence>MSGMSHGDDPVWEQALNWVILLQETPGDQDVSRRRDIWLAESEAHVRAYRKAEKIWRLTGQVVPVVAEPSPPSRRRVRVGVMSVVMAMAAAVALLVLPGYGRFLWSDYHTGSGETRQVTLADQSVVVLDAESAANVTFSSDRRAVSLLSGRAFFKVSPDRSRPFVVSAQGMTVTVTGTAFEVSSRGDDVAVEVQSGTVAVAVAQGGRHMTASLGQGGRAHVSSQGGSLAVDDVPPAQVGLWRSGRLAVNGATVAEVVAELRRRHAGVILLQDPVLAARRVTGVFDMNDPAVALDAVLQPHGGRVRQLTPYVLVVSPR</sequence>
<dbReference type="GO" id="GO:0016989">
    <property type="term" value="F:sigma factor antagonist activity"/>
    <property type="evidence" value="ECO:0007669"/>
    <property type="project" value="TreeGrafter"/>
</dbReference>
<dbReference type="Gene3D" id="2.60.120.1440">
    <property type="match status" value="1"/>
</dbReference>
<dbReference type="PANTHER" id="PTHR30273:SF2">
    <property type="entry name" value="PROTEIN FECR"/>
    <property type="match status" value="1"/>
</dbReference>
<dbReference type="Proteomes" id="UP000480684">
    <property type="component" value="Unassembled WGS sequence"/>
</dbReference>
<dbReference type="PIRSF" id="PIRSF018266">
    <property type="entry name" value="FecR"/>
    <property type="match status" value="1"/>
</dbReference>